<accession>A0A4Q7XMB2</accession>
<keyword evidence="2" id="KW-1185">Reference proteome</keyword>
<proteinExistence type="predicted"/>
<dbReference type="RefSeq" id="WP_242000132.1">
    <property type="nucleotide sequence ID" value="NZ_SHKR01000002.1"/>
</dbReference>
<evidence type="ECO:0000313" key="2">
    <source>
        <dbReference type="Proteomes" id="UP000292027"/>
    </source>
</evidence>
<sequence length="153" mass="17611">MTIDGLGDTFGAGADRVAPDVSFEELVAMMPEALREVFPPYRWQLAKLWELELKVEPVEIADLVWMFDLPLWQLDGERFRVTPNQVAETPMNFRAHYQRVMDADLDFPINLVAYRGRLVVLDGVHRLAKAHFLRRRWIEATIATATQLRSCAV</sequence>
<evidence type="ECO:0008006" key="3">
    <source>
        <dbReference type="Google" id="ProtNLM"/>
    </source>
</evidence>
<dbReference type="Proteomes" id="UP000292027">
    <property type="component" value="Unassembled WGS sequence"/>
</dbReference>
<gene>
    <name evidence="1" type="ORF">EV645_0233</name>
</gene>
<protein>
    <recommendedName>
        <fullName evidence="3">ParB-like nuclease family protein</fullName>
    </recommendedName>
</protein>
<name>A0A4Q7XMB2_9ACTN</name>
<reference evidence="1 2" key="1">
    <citation type="journal article" date="2015" name="Stand. Genomic Sci.">
        <title>Genomic Encyclopedia of Bacterial and Archaeal Type Strains, Phase III: the genomes of soil and plant-associated and newly described type strains.</title>
        <authorList>
            <person name="Whitman W.B."/>
            <person name="Woyke T."/>
            <person name="Klenk H.P."/>
            <person name="Zhou Y."/>
            <person name="Lilburn T.G."/>
            <person name="Beck B.J."/>
            <person name="De Vos P."/>
            <person name="Vandamme P."/>
            <person name="Eisen J.A."/>
            <person name="Garrity G."/>
            <person name="Hugenholtz P."/>
            <person name="Kyrpides N.C."/>
        </authorList>
    </citation>
    <scope>NUCLEOTIDE SEQUENCE [LARGE SCALE GENOMIC DNA]</scope>
    <source>
        <strain evidence="1 2">VKM Ac-2540</strain>
    </source>
</reference>
<dbReference type="EMBL" id="SHKR01000002">
    <property type="protein sequence ID" value="RZU24275.1"/>
    <property type="molecule type" value="Genomic_DNA"/>
</dbReference>
<evidence type="ECO:0000313" key="1">
    <source>
        <dbReference type="EMBL" id="RZU24275.1"/>
    </source>
</evidence>
<dbReference type="AlphaFoldDB" id="A0A4Q7XMB2"/>
<organism evidence="1 2">
    <name type="scientific">Kribbella rubisoli</name>
    <dbReference type="NCBI Taxonomy" id="3075929"/>
    <lineage>
        <taxon>Bacteria</taxon>
        <taxon>Bacillati</taxon>
        <taxon>Actinomycetota</taxon>
        <taxon>Actinomycetes</taxon>
        <taxon>Propionibacteriales</taxon>
        <taxon>Kribbellaceae</taxon>
        <taxon>Kribbella</taxon>
    </lineage>
</organism>
<comment type="caution">
    <text evidence="1">The sequence shown here is derived from an EMBL/GenBank/DDBJ whole genome shotgun (WGS) entry which is preliminary data.</text>
</comment>